<dbReference type="PROSITE" id="PS01360">
    <property type="entry name" value="ZF_MYND_1"/>
    <property type="match status" value="1"/>
</dbReference>
<keyword evidence="3" id="KW-0862">Zinc</keyword>
<evidence type="ECO:0000256" key="2">
    <source>
        <dbReference type="ARBA" id="ARBA00022771"/>
    </source>
</evidence>
<keyword evidence="7" id="KW-1185">Reference proteome</keyword>
<gene>
    <name evidence="6" type="ORF">DFH08DRAFT_768994</name>
</gene>
<dbReference type="PANTHER" id="PTHR10237">
    <property type="entry name" value="DEFORMED EPIDERMAL AUTOREGULATORY FACTOR 1 HOMOLOG SUPPRESSIN"/>
    <property type="match status" value="1"/>
</dbReference>
<sequence length="214" mass="24488">MSSSSCAHCAKSDVNQSFKRCSKCKSTVYCSQDCQKNDWKLHKKICLPEGTVRGMILACDSDRQNYLFNEIDLDATHPIHTQGVICPVSVKVGLPIVIYRHLKENPLTMARDAKLDNQRATFLMIDPRSGFAPPEWQQCVGSVTVMRKDGKPLTRQSIETIWMYHDRLLDLFGDDPAIAHRMMTSDGFKKYCAEYKRERLMNRHTDFANMPVPL</sequence>
<comment type="caution">
    <text evidence="6">The sequence shown here is derived from an EMBL/GenBank/DDBJ whole genome shotgun (WGS) entry which is preliminary data.</text>
</comment>
<dbReference type="AlphaFoldDB" id="A0AAD7AHI2"/>
<evidence type="ECO:0000259" key="5">
    <source>
        <dbReference type="PROSITE" id="PS50865"/>
    </source>
</evidence>
<dbReference type="Gene3D" id="6.10.140.2220">
    <property type="match status" value="1"/>
</dbReference>
<dbReference type="PROSITE" id="PS50865">
    <property type="entry name" value="ZF_MYND_2"/>
    <property type="match status" value="1"/>
</dbReference>
<dbReference type="SUPFAM" id="SSF144232">
    <property type="entry name" value="HIT/MYND zinc finger-like"/>
    <property type="match status" value="1"/>
</dbReference>
<organism evidence="6 7">
    <name type="scientific">Mycena albidolilacea</name>
    <dbReference type="NCBI Taxonomy" id="1033008"/>
    <lineage>
        <taxon>Eukaryota</taxon>
        <taxon>Fungi</taxon>
        <taxon>Dikarya</taxon>
        <taxon>Basidiomycota</taxon>
        <taxon>Agaricomycotina</taxon>
        <taxon>Agaricomycetes</taxon>
        <taxon>Agaricomycetidae</taxon>
        <taxon>Agaricales</taxon>
        <taxon>Marasmiineae</taxon>
        <taxon>Mycenaceae</taxon>
        <taxon>Mycena</taxon>
    </lineage>
</organism>
<protein>
    <recommendedName>
        <fullName evidence="5">MYND-type domain-containing protein</fullName>
    </recommendedName>
</protein>
<reference evidence="6" key="1">
    <citation type="submission" date="2023-03" db="EMBL/GenBank/DDBJ databases">
        <title>Massive genome expansion in bonnet fungi (Mycena s.s.) driven by repeated elements and novel gene families across ecological guilds.</title>
        <authorList>
            <consortium name="Lawrence Berkeley National Laboratory"/>
            <person name="Harder C.B."/>
            <person name="Miyauchi S."/>
            <person name="Viragh M."/>
            <person name="Kuo A."/>
            <person name="Thoen E."/>
            <person name="Andreopoulos B."/>
            <person name="Lu D."/>
            <person name="Skrede I."/>
            <person name="Drula E."/>
            <person name="Henrissat B."/>
            <person name="Morin E."/>
            <person name="Kohler A."/>
            <person name="Barry K."/>
            <person name="LaButti K."/>
            <person name="Morin E."/>
            <person name="Salamov A."/>
            <person name="Lipzen A."/>
            <person name="Mereny Z."/>
            <person name="Hegedus B."/>
            <person name="Baldrian P."/>
            <person name="Stursova M."/>
            <person name="Weitz H."/>
            <person name="Taylor A."/>
            <person name="Grigoriev I.V."/>
            <person name="Nagy L.G."/>
            <person name="Martin F."/>
            <person name="Kauserud H."/>
        </authorList>
    </citation>
    <scope>NUCLEOTIDE SEQUENCE</scope>
    <source>
        <strain evidence="6">CBHHK002</strain>
    </source>
</reference>
<evidence type="ECO:0000256" key="3">
    <source>
        <dbReference type="ARBA" id="ARBA00022833"/>
    </source>
</evidence>
<keyword evidence="2 4" id="KW-0863">Zinc-finger</keyword>
<dbReference type="EMBL" id="JARIHO010000006">
    <property type="protein sequence ID" value="KAJ7359155.1"/>
    <property type="molecule type" value="Genomic_DNA"/>
</dbReference>
<name>A0AAD7AHI2_9AGAR</name>
<evidence type="ECO:0000313" key="7">
    <source>
        <dbReference type="Proteomes" id="UP001218218"/>
    </source>
</evidence>
<dbReference type="PANTHER" id="PTHR10237:SF14">
    <property type="entry name" value="MYND-TYPE DOMAIN-CONTAINING PROTEIN"/>
    <property type="match status" value="1"/>
</dbReference>
<feature type="domain" description="MYND-type" evidence="5">
    <location>
        <begin position="6"/>
        <end position="46"/>
    </location>
</feature>
<evidence type="ECO:0000256" key="1">
    <source>
        <dbReference type="ARBA" id="ARBA00022723"/>
    </source>
</evidence>
<dbReference type="GO" id="GO:0000981">
    <property type="term" value="F:DNA-binding transcription factor activity, RNA polymerase II-specific"/>
    <property type="evidence" value="ECO:0007669"/>
    <property type="project" value="TreeGrafter"/>
</dbReference>
<dbReference type="GO" id="GO:0008270">
    <property type="term" value="F:zinc ion binding"/>
    <property type="evidence" value="ECO:0007669"/>
    <property type="project" value="UniProtKB-KW"/>
</dbReference>
<proteinExistence type="predicted"/>
<evidence type="ECO:0000313" key="6">
    <source>
        <dbReference type="EMBL" id="KAJ7359155.1"/>
    </source>
</evidence>
<keyword evidence="1" id="KW-0479">Metal-binding</keyword>
<dbReference type="Proteomes" id="UP001218218">
    <property type="component" value="Unassembled WGS sequence"/>
</dbReference>
<dbReference type="InterPro" id="IPR002893">
    <property type="entry name" value="Znf_MYND"/>
</dbReference>
<dbReference type="InterPro" id="IPR024119">
    <property type="entry name" value="TF_DEAF-1"/>
</dbReference>
<dbReference type="Pfam" id="PF01753">
    <property type="entry name" value="zf-MYND"/>
    <property type="match status" value="1"/>
</dbReference>
<accession>A0AAD7AHI2</accession>
<dbReference type="GO" id="GO:0005634">
    <property type="term" value="C:nucleus"/>
    <property type="evidence" value="ECO:0007669"/>
    <property type="project" value="TreeGrafter"/>
</dbReference>
<evidence type="ECO:0000256" key="4">
    <source>
        <dbReference type="PROSITE-ProRule" id="PRU00134"/>
    </source>
</evidence>